<evidence type="ECO:0000313" key="3">
    <source>
        <dbReference type="WBParaSite" id="SBAD_0001207901-mRNA-1"/>
    </source>
</evidence>
<protein>
    <submittedName>
        <fullName evidence="3">Secreted protein</fullName>
    </submittedName>
</protein>
<dbReference type="AlphaFoldDB" id="A0A183J741"/>
<dbReference type="WBParaSite" id="SBAD_0001207901-mRNA-1">
    <property type="protein sequence ID" value="SBAD_0001207901-mRNA-1"/>
    <property type="gene ID" value="SBAD_0001207901"/>
</dbReference>
<evidence type="ECO:0000313" key="2">
    <source>
        <dbReference type="Proteomes" id="UP000270296"/>
    </source>
</evidence>
<reference evidence="1 2" key="2">
    <citation type="submission" date="2018-11" db="EMBL/GenBank/DDBJ databases">
        <authorList>
            <consortium name="Pathogen Informatics"/>
        </authorList>
    </citation>
    <scope>NUCLEOTIDE SEQUENCE [LARGE SCALE GENOMIC DNA]</scope>
</reference>
<dbReference type="Proteomes" id="UP000270296">
    <property type="component" value="Unassembled WGS sequence"/>
</dbReference>
<reference evidence="3" key="1">
    <citation type="submission" date="2016-06" db="UniProtKB">
        <authorList>
            <consortium name="WormBaseParasite"/>
        </authorList>
    </citation>
    <scope>IDENTIFICATION</scope>
</reference>
<sequence>MVAVITTAVTRSAPITVAAGPVFSWPVTERHALTSTNVTLRMEAANTAA</sequence>
<gene>
    <name evidence="1" type="ORF">SBAD_LOCUS11689</name>
</gene>
<proteinExistence type="predicted"/>
<dbReference type="EMBL" id="UZAM01016187">
    <property type="protein sequence ID" value="VDP42162.1"/>
    <property type="molecule type" value="Genomic_DNA"/>
</dbReference>
<name>A0A183J741_9BILA</name>
<organism evidence="3">
    <name type="scientific">Soboliphyme baturini</name>
    <dbReference type="NCBI Taxonomy" id="241478"/>
    <lineage>
        <taxon>Eukaryota</taxon>
        <taxon>Metazoa</taxon>
        <taxon>Ecdysozoa</taxon>
        <taxon>Nematoda</taxon>
        <taxon>Enoplea</taxon>
        <taxon>Dorylaimia</taxon>
        <taxon>Dioctophymatida</taxon>
        <taxon>Dioctophymatoidea</taxon>
        <taxon>Soboliphymatidae</taxon>
        <taxon>Soboliphyme</taxon>
    </lineage>
</organism>
<accession>A0A183J741</accession>
<evidence type="ECO:0000313" key="1">
    <source>
        <dbReference type="EMBL" id="VDP42162.1"/>
    </source>
</evidence>
<keyword evidence="2" id="KW-1185">Reference proteome</keyword>